<comment type="caution">
    <text evidence="2">The sequence shown here is derived from an EMBL/GenBank/DDBJ whole genome shotgun (WGS) entry which is preliminary data.</text>
</comment>
<keyword evidence="1" id="KW-0732">Signal</keyword>
<feature type="signal peptide" evidence="1">
    <location>
        <begin position="1"/>
        <end position="27"/>
    </location>
</feature>
<proteinExistence type="predicted"/>
<protein>
    <submittedName>
        <fullName evidence="2">CubicO group peptidase (Beta-lactamase class C family)</fullName>
    </submittedName>
</protein>
<dbReference type="Gene3D" id="3.40.710.10">
    <property type="entry name" value="DD-peptidase/beta-lactamase superfamily"/>
    <property type="match status" value="1"/>
</dbReference>
<dbReference type="InterPro" id="IPR012338">
    <property type="entry name" value="Beta-lactam/transpept-like"/>
</dbReference>
<dbReference type="RefSeq" id="WP_226981368.1">
    <property type="nucleotide sequence ID" value="NZ_JAGIKX010000032.1"/>
</dbReference>
<dbReference type="SUPFAM" id="SSF56601">
    <property type="entry name" value="beta-lactamase/transpeptidase-like"/>
    <property type="match status" value="1"/>
</dbReference>
<evidence type="ECO:0000313" key="3">
    <source>
        <dbReference type="Proteomes" id="UP001519294"/>
    </source>
</evidence>
<reference evidence="2 3" key="1">
    <citation type="submission" date="2021-03" db="EMBL/GenBank/DDBJ databases">
        <title>Genomic Encyclopedia of Type Strains, Phase IV (KMG-IV): sequencing the most valuable type-strain genomes for metagenomic binning, comparative biology and taxonomic classification.</title>
        <authorList>
            <person name="Goeker M."/>
        </authorList>
    </citation>
    <scope>NUCLEOTIDE SEQUENCE [LARGE SCALE GENOMIC DNA]</scope>
    <source>
        <strain evidence="2 3">DSM 25790</strain>
    </source>
</reference>
<sequence length="82" mass="9059">MCRKQRIVFLMTIILLSIWSRPLSAHAAKAFDTAEVDEFVTSYLERNGLSGATIVVVKDGNIVYEKGYGHDSKGEAVTESHS</sequence>
<name>A0ABS4SB04_9BACI</name>
<dbReference type="EMBL" id="JAGIKX010000032">
    <property type="protein sequence ID" value="MBP2258689.1"/>
    <property type="molecule type" value="Genomic_DNA"/>
</dbReference>
<keyword evidence="3" id="KW-1185">Reference proteome</keyword>
<gene>
    <name evidence="2" type="ORF">J2Z81_002673</name>
</gene>
<feature type="chain" id="PRO_5047094115" evidence="1">
    <location>
        <begin position="28"/>
        <end position="82"/>
    </location>
</feature>
<evidence type="ECO:0000313" key="2">
    <source>
        <dbReference type="EMBL" id="MBP2258689.1"/>
    </source>
</evidence>
<dbReference type="Proteomes" id="UP001519294">
    <property type="component" value="Unassembled WGS sequence"/>
</dbReference>
<accession>A0ABS4SB04</accession>
<evidence type="ECO:0000256" key="1">
    <source>
        <dbReference type="SAM" id="SignalP"/>
    </source>
</evidence>
<organism evidence="2 3">
    <name type="scientific">Virgibacillus alimentarius</name>
    <dbReference type="NCBI Taxonomy" id="698769"/>
    <lineage>
        <taxon>Bacteria</taxon>
        <taxon>Bacillati</taxon>
        <taxon>Bacillota</taxon>
        <taxon>Bacilli</taxon>
        <taxon>Bacillales</taxon>
        <taxon>Bacillaceae</taxon>
        <taxon>Virgibacillus</taxon>
    </lineage>
</organism>